<dbReference type="EC" id="6.1.1.4" evidence="9"/>
<dbReference type="GO" id="GO:0002161">
    <property type="term" value="F:aminoacyl-tRNA deacylase activity"/>
    <property type="evidence" value="ECO:0007669"/>
    <property type="project" value="InterPro"/>
</dbReference>
<dbReference type="PROSITE" id="PS00178">
    <property type="entry name" value="AA_TRNA_LIGASE_I"/>
    <property type="match status" value="1"/>
</dbReference>
<dbReference type="PATRIC" id="fig|1401651.3.peg.438"/>
<dbReference type="PANTHER" id="PTHR43740">
    <property type="entry name" value="LEUCYL-TRNA SYNTHETASE"/>
    <property type="match status" value="1"/>
</dbReference>
<dbReference type="InterPro" id="IPR009080">
    <property type="entry name" value="tRNAsynth_Ia_anticodon-bd"/>
</dbReference>
<dbReference type="FunFam" id="3.40.50.620:FF:000003">
    <property type="entry name" value="Leucine--tRNA ligase"/>
    <property type="match status" value="1"/>
</dbReference>
<dbReference type="InterPro" id="IPR014729">
    <property type="entry name" value="Rossmann-like_a/b/a_fold"/>
</dbReference>
<dbReference type="CDD" id="cd00812">
    <property type="entry name" value="LeuRS_core"/>
    <property type="match status" value="1"/>
</dbReference>
<feature type="domain" description="Leucyl-tRNA synthetase editing" evidence="14">
    <location>
        <begin position="223"/>
        <end position="409"/>
    </location>
</feature>
<dbReference type="HOGENOM" id="CLU_004427_0_0_6"/>
<dbReference type="GO" id="GO:0006429">
    <property type="term" value="P:leucyl-tRNA aminoacylation"/>
    <property type="evidence" value="ECO:0007669"/>
    <property type="project" value="UniProtKB-UniRule"/>
</dbReference>
<evidence type="ECO:0000256" key="6">
    <source>
        <dbReference type="ARBA" id="ARBA00022917"/>
    </source>
</evidence>
<dbReference type="SUPFAM" id="SSF50677">
    <property type="entry name" value="ValRS/IleRS/LeuRS editing domain"/>
    <property type="match status" value="1"/>
</dbReference>
<evidence type="ECO:0000256" key="5">
    <source>
        <dbReference type="ARBA" id="ARBA00022840"/>
    </source>
</evidence>
<organism evidence="15 16">
    <name type="scientific">Candidatus Riesia pediculischaeffi PTSU</name>
    <dbReference type="NCBI Taxonomy" id="1401651"/>
    <lineage>
        <taxon>Bacteria</taxon>
        <taxon>Pseudomonadati</taxon>
        <taxon>Pseudomonadota</taxon>
        <taxon>Gammaproteobacteria</taxon>
        <taxon>Enterobacterales</taxon>
        <taxon>Enterobacteriaceae</taxon>
        <taxon>Candidatus Riesia</taxon>
    </lineage>
</organism>
<dbReference type="Gene3D" id="3.40.50.620">
    <property type="entry name" value="HUPs"/>
    <property type="match status" value="2"/>
</dbReference>
<dbReference type="InterPro" id="IPR002300">
    <property type="entry name" value="aa-tRNA-synth_Ia"/>
</dbReference>
<keyword evidence="6 9" id="KW-0648">Protein biosynthesis</keyword>
<keyword evidence="5 9" id="KW-0067">ATP-binding</keyword>
<dbReference type="Gene3D" id="3.10.20.590">
    <property type="match status" value="1"/>
</dbReference>
<evidence type="ECO:0000256" key="8">
    <source>
        <dbReference type="ARBA" id="ARBA00047469"/>
    </source>
</evidence>
<dbReference type="Gene3D" id="1.10.730.10">
    <property type="entry name" value="Isoleucyl-tRNA Synthetase, Domain 1"/>
    <property type="match status" value="2"/>
</dbReference>
<keyword evidence="4 9" id="KW-0547">Nucleotide-binding</keyword>
<dbReference type="FunFam" id="1.10.730.10:FF:000003">
    <property type="entry name" value="Leucine--tRNA ligase"/>
    <property type="match status" value="1"/>
</dbReference>
<evidence type="ECO:0000256" key="3">
    <source>
        <dbReference type="ARBA" id="ARBA00022598"/>
    </source>
</evidence>
<evidence type="ECO:0000313" key="16">
    <source>
        <dbReference type="Proteomes" id="UP000054529"/>
    </source>
</evidence>
<feature type="domain" description="Methionyl/Leucyl tRNA synthetase" evidence="13">
    <location>
        <begin position="41"/>
        <end position="188"/>
    </location>
</feature>
<dbReference type="PRINTS" id="PR00985">
    <property type="entry name" value="TRNASYNTHLEU"/>
</dbReference>
<dbReference type="GO" id="GO:0005829">
    <property type="term" value="C:cytosol"/>
    <property type="evidence" value="ECO:0007669"/>
    <property type="project" value="TreeGrafter"/>
</dbReference>
<dbReference type="Gene3D" id="2.20.28.290">
    <property type="match status" value="1"/>
</dbReference>
<dbReference type="Proteomes" id="UP000054529">
    <property type="component" value="Unassembled WGS sequence"/>
</dbReference>
<dbReference type="GO" id="GO:0004823">
    <property type="term" value="F:leucine-tRNA ligase activity"/>
    <property type="evidence" value="ECO:0007669"/>
    <property type="project" value="UniProtKB-UniRule"/>
</dbReference>
<protein>
    <recommendedName>
        <fullName evidence="9">Leucine--tRNA ligase</fullName>
        <ecNumber evidence="9">6.1.1.4</ecNumber>
    </recommendedName>
    <alternativeName>
        <fullName evidence="9">Leucyl-tRNA synthetase</fullName>
        <shortName evidence="9">LeuRS</shortName>
    </alternativeName>
</protein>
<dbReference type="InterPro" id="IPR002302">
    <property type="entry name" value="Leu-tRNA-ligase"/>
</dbReference>
<feature type="domain" description="Aminoacyl-tRNA synthetase class Ia" evidence="11">
    <location>
        <begin position="424"/>
        <end position="544"/>
    </location>
</feature>
<dbReference type="Pfam" id="PF08264">
    <property type="entry name" value="Anticodon_1"/>
    <property type="match status" value="1"/>
</dbReference>
<dbReference type="OrthoDB" id="9810365at2"/>
<evidence type="ECO:0000313" key="15">
    <source>
        <dbReference type="EMBL" id="KIE64004.1"/>
    </source>
</evidence>
<evidence type="ECO:0000259" key="14">
    <source>
        <dbReference type="Pfam" id="PF13603"/>
    </source>
</evidence>
<dbReference type="InterPro" id="IPR015413">
    <property type="entry name" value="Methionyl/Leucyl_tRNA_Synth"/>
</dbReference>
<dbReference type="GO" id="GO:0005524">
    <property type="term" value="F:ATP binding"/>
    <property type="evidence" value="ECO:0007669"/>
    <property type="project" value="UniProtKB-UniRule"/>
</dbReference>
<keyword evidence="3 9" id="KW-0436">Ligase</keyword>
<evidence type="ECO:0000256" key="9">
    <source>
        <dbReference type="HAMAP-Rule" id="MF_00049"/>
    </source>
</evidence>
<evidence type="ECO:0000259" key="11">
    <source>
        <dbReference type="Pfam" id="PF00133"/>
    </source>
</evidence>
<keyword evidence="7 9" id="KW-0030">Aminoacyl-tRNA synthetase</keyword>
<accession>A0A0C1V6D5</accession>
<feature type="short sequence motif" description="'HIGH' region" evidence="9">
    <location>
        <begin position="44"/>
        <end position="54"/>
    </location>
</feature>
<dbReference type="InterPro" id="IPR001412">
    <property type="entry name" value="aa-tRNA-synth_I_CS"/>
</dbReference>
<dbReference type="InterPro" id="IPR009008">
    <property type="entry name" value="Val/Leu/Ile-tRNA-synth_edit"/>
</dbReference>
<sequence length="870" mass="103178">MKQEKVYHPKKVEEYVQKYWETHKTFRTNIDRRKEKFYCLSMFPYPSGKLHMGHVRNYTIGDVIARCQRMLGKNVLHPIGWDSFGLPAENAAIRNNISASRWTTSNIGKMKKQLKKLGFSYDWSREISTCNPKYYRWEQWFFTKLYKKGLVYKKFAEVNWCPTDKTVLANEQVVDGLCWNCDETIERKNQLQWFVKITEYSEELLQGLKYLKKWPEKVKTMQKNWIGKTDGFEIQFHVPCKKETLFVYVEKENIYTIMGISCIYIASNHPLVLKIFKKDKKIWKFVKTCQKIQISEGVVSTIAKEGVFSNLYAIHPVTKENIPIWIVNFILVKDNINIKLSVPSLNYEDYKFSQKYNIPYKEIISWDSRNKNILRRNFPESIRKDETLKDVEKYDVITTKEMNLQIIRRLISLKLAKKKIRYRLRDWEVSRQRLWGVRIPIASNKGDTTTVPRKYLPILSYEDRRDHSKNFSNLSDTNGIKKDSILIKGKKLYLEKDTLDTFVQSSWYYARYTCPNYNKGMLNKKIANYWLPVDQYIGGIEHSTMHLLYIRFFHKLMRDEGLLSSDEPVINLLCQGMILSDAFYVLDNEKKRIWISSDRVVVKRDRYGKIVESRDHEGNPVIHGGMMKMSKSKNNGVDPETIIEQYGADTVRLFIMFIAPVEMNIEWNNSQMIGAHRFVKKLWKIVLDNVSEKSNVALNIDRFNEKQVDLYVSLQKTIKKVTHDMIHQFCFNTAISEIMKLVKKISHYHGKDEQDTALVKEILNKIILMLFPIIPHVCFVLWKSLGNYQNIDHEKWPSFDEDYIRNNTTRKIILQINGKFIDKIVFKRNNISEREITSFVQKRYPHLKSCKIRKIIYIRSKLINILIDRK</sequence>
<dbReference type="HAMAP" id="MF_00049_B">
    <property type="entry name" value="Leu_tRNA_synth_B"/>
    <property type="match status" value="1"/>
</dbReference>
<dbReference type="RefSeq" id="WP_039719782.1">
    <property type="nucleotide sequence ID" value="NZ_AWXV01000004.1"/>
</dbReference>
<dbReference type="InterPro" id="IPR013155">
    <property type="entry name" value="M/V/L/I-tRNA-synth_anticd-bd"/>
</dbReference>
<feature type="short sequence motif" description="'KMSKS' region" evidence="9">
    <location>
        <begin position="628"/>
        <end position="632"/>
    </location>
</feature>
<evidence type="ECO:0000256" key="2">
    <source>
        <dbReference type="ARBA" id="ARBA00022490"/>
    </source>
</evidence>
<feature type="domain" description="Methionyl/Valyl/Leucyl/Isoleucyl-tRNA synthetase anticodon-binding" evidence="12">
    <location>
        <begin position="713"/>
        <end position="829"/>
    </location>
</feature>
<comment type="subcellular location">
    <subcellularLocation>
        <location evidence="9">Cytoplasm</location>
    </subcellularLocation>
</comment>
<feature type="binding site" evidence="9">
    <location>
        <position position="631"/>
    </location>
    <ligand>
        <name>ATP</name>
        <dbReference type="ChEBI" id="CHEBI:30616"/>
    </ligand>
</feature>
<name>A0A0C1V6D5_9ENTR</name>
<evidence type="ECO:0000259" key="13">
    <source>
        <dbReference type="Pfam" id="PF09334"/>
    </source>
</evidence>
<keyword evidence="2 9" id="KW-0963">Cytoplasm</keyword>
<comment type="similarity">
    <text evidence="1 9 10">Belongs to the class-I aminoacyl-tRNA synthetase family.</text>
</comment>
<dbReference type="FunFam" id="2.20.28.290:FF:000001">
    <property type="entry name" value="Leucine--tRNA ligase"/>
    <property type="match status" value="1"/>
</dbReference>
<dbReference type="EMBL" id="AWXV01000004">
    <property type="protein sequence ID" value="KIE64004.1"/>
    <property type="molecule type" value="Genomic_DNA"/>
</dbReference>
<dbReference type="AlphaFoldDB" id="A0A0C1V6D5"/>
<proteinExistence type="inferred from homology"/>
<dbReference type="CDD" id="cd07958">
    <property type="entry name" value="Anticodon_Ia_Leu_BEm"/>
    <property type="match status" value="1"/>
</dbReference>
<evidence type="ECO:0000256" key="10">
    <source>
        <dbReference type="RuleBase" id="RU363035"/>
    </source>
</evidence>
<evidence type="ECO:0000259" key="12">
    <source>
        <dbReference type="Pfam" id="PF08264"/>
    </source>
</evidence>
<comment type="catalytic activity">
    <reaction evidence="8 9">
        <text>tRNA(Leu) + L-leucine + ATP = L-leucyl-tRNA(Leu) + AMP + diphosphate</text>
        <dbReference type="Rhea" id="RHEA:11688"/>
        <dbReference type="Rhea" id="RHEA-COMP:9613"/>
        <dbReference type="Rhea" id="RHEA-COMP:9622"/>
        <dbReference type="ChEBI" id="CHEBI:30616"/>
        <dbReference type="ChEBI" id="CHEBI:33019"/>
        <dbReference type="ChEBI" id="CHEBI:57427"/>
        <dbReference type="ChEBI" id="CHEBI:78442"/>
        <dbReference type="ChEBI" id="CHEBI:78494"/>
        <dbReference type="ChEBI" id="CHEBI:456215"/>
        <dbReference type="EC" id="6.1.1.4"/>
    </reaction>
</comment>
<dbReference type="NCBIfam" id="TIGR00396">
    <property type="entry name" value="leuS_bact"/>
    <property type="match status" value="1"/>
</dbReference>
<dbReference type="PANTHER" id="PTHR43740:SF2">
    <property type="entry name" value="LEUCINE--TRNA LIGASE, MITOCHONDRIAL"/>
    <property type="match status" value="1"/>
</dbReference>
<dbReference type="Pfam" id="PF00133">
    <property type="entry name" value="tRNA-synt_1"/>
    <property type="match status" value="2"/>
</dbReference>
<gene>
    <name evidence="9" type="primary">leuS</name>
    <name evidence="15" type="ORF">P689_122173</name>
</gene>
<reference evidence="15 16" key="1">
    <citation type="journal article" date="2014" name="G3 (Bethesda)">
        <title>Genome sequence of Candidatus Riesia pediculischaeffi, endosymbiont of chimpanzee lice, and genomic comparison of recently acquired endosymbionts from human and chimpanzee lice.</title>
        <authorList>
            <person name="Boyd B.M."/>
            <person name="Allen J.M."/>
            <person name="de Crecy-Lagard V."/>
            <person name="Reed D.L."/>
        </authorList>
    </citation>
    <scope>NUCLEOTIDE SEQUENCE [LARGE SCALE GENOMIC DNA]</scope>
    <source>
        <strain evidence="15 16">PTSU</strain>
    </source>
</reference>
<comment type="caution">
    <text evidence="15">The sequence shown here is derived from an EMBL/GenBank/DDBJ whole genome shotgun (WGS) entry which is preliminary data.</text>
</comment>
<feature type="domain" description="Aminoacyl-tRNA synthetase class Ia" evidence="11">
    <location>
        <begin position="628"/>
        <end position="667"/>
    </location>
</feature>
<evidence type="ECO:0000256" key="7">
    <source>
        <dbReference type="ARBA" id="ARBA00023146"/>
    </source>
</evidence>
<evidence type="ECO:0000256" key="1">
    <source>
        <dbReference type="ARBA" id="ARBA00005594"/>
    </source>
</evidence>
<dbReference type="InterPro" id="IPR025709">
    <property type="entry name" value="Leu_tRNA-synth_edit"/>
</dbReference>
<dbReference type="SUPFAM" id="SSF52374">
    <property type="entry name" value="Nucleotidylyl transferase"/>
    <property type="match status" value="1"/>
</dbReference>
<evidence type="ECO:0000256" key="4">
    <source>
        <dbReference type="ARBA" id="ARBA00022741"/>
    </source>
</evidence>
<dbReference type="SUPFAM" id="SSF47323">
    <property type="entry name" value="Anticodon-binding domain of a subclass of class I aminoacyl-tRNA synthetases"/>
    <property type="match status" value="1"/>
</dbReference>
<dbReference type="Pfam" id="PF09334">
    <property type="entry name" value="tRNA-synt_1g"/>
    <property type="match status" value="1"/>
</dbReference>
<dbReference type="Pfam" id="PF13603">
    <property type="entry name" value="tRNA-synt_1_2"/>
    <property type="match status" value="1"/>
</dbReference>